<evidence type="ECO:0000256" key="5">
    <source>
        <dbReference type="ARBA" id="ARBA00023014"/>
    </source>
</evidence>
<dbReference type="AlphaFoldDB" id="A0AAD0PFR9"/>
<dbReference type="PANTHER" id="PTHR30204">
    <property type="entry name" value="REDOX-CYCLING DRUG-SENSING TRANSCRIPTIONAL ACTIVATOR SOXR"/>
    <property type="match status" value="1"/>
</dbReference>
<dbReference type="GO" id="GO:0051537">
    <property type="term" value="F:2 iron, 2 sulfur cluster binding"/>
    <property type="evidence" value="ECO:0007669"/>
    <property type="project" value="UniProtKB-KW"/>
</dbReference>
<dbReference type="EMBL" id="CP030750">
    <property type="protein sequence ID" value="AXA25793.1"/>
    <property type="molecule type" value="Genomic_DNA"/>
</dbReference>
<reference evidence="11 12" key="1">
    <citation type="submission" date="2018-06" db="EMBL/GenBank/DDBJ databases">
        <title>The genome of Pseudomonas putida NX-1, a lignin degrader.</title>
        <authorList>
            <person name="Xu Z."/>
        </authorList>
    </citation>
    <scope>NUCLEOTIDE SEQUENCE [LARGE SCALE GENOMIC DNA]</scope>
    <source>
        <strain evidence="11 12">NX-1</strain>
    </source>
</reference>
<sequence length="163" mass="18232">MPSKDVTAPERLLSVGQLAARSGVAVTALHFYESKGLIHSTRNNGNQRRFERAMLRRVAVIKMAQRLGVPLAQVAEALDTLPKGHTPTAEDWQRFSARWREDLTQRIEELMMLRDQLDGCIGCGCMSLKECPLRNHRDRLADEGPGPHPPGPDAQATTAKRRR</sequence>
<evidence type="ECO:0000313" key="12">
    <source>
        <dbReference type="Proteomes" id="UP000251617"/>
    </source>
</evidence>
<dbReference type="SUPFAM" id="SSF46955">
    <property type="entry name" value="Putative DNA-binding domain"/>
    <property type="match status" value="1"/>
</dbReference>
<dbReference type="GO" id="GO:0006979">
    <property type="term" value="P:response to oxidative stress"/>
    <property type="evidence" value="ECO:0007669"/>
    <property type="project" value="InterPro"/>
</dbReference>
<dbReference type="InterPro" id="IPR000551">
    <property type="entry name" value="MerR-type_HTH_dom"/>
</dbReference>
<proteinExistence type="predicted"/>
<dbReference type="SMART" id="SM00422">
    <property type="entry name" value="HTH_MERR"/>
    <property type="match status" value="1"/>
</dbReference>
<dbReference type="GO" id="GO:0046872">
    <property type="term" value="F:metal ion binding"/>
    <property type="evidence" value="ECO:0007669"/>
    <property type="project" value="UniProtKB-KW"/>
</dbReference>
<gene>
    <name evidence="11" type="primary">soxR</name>
    <name evidence="11" type="ORF">C1S65_17375</name>
</gene>
<evidence type="ECO:0000256" key="8">
    <source>
        <dbReference type="ARBA" id="ARBA00023163"/>
    </source>
</evidence>
<dbReference type="GO" id="GO:0003677">
    <property type="term" value="F:DNA binding"/>
    <property type="evidence" value="ECO:0007669"/>
    <property type="project" value="UniProtKB-KW"/>
</dbReference>
<keyword evidence="6" id="KW-0805">Transcription regulation</keyword>
<keyword evidence="5" id="KW-0411">Iron-sulfur</keyword>
<dbReference type="RefSeq" id="WP_112898727.1">
    <property type="nucleotide sequence ID" value="NZ_CP030750.1"/>
</dbReference>
<evidence type="ECO:0000256" key="4">
    <source>
        <dbReference type="ARBA" id="ARBA00023004"/>
    </source>
</evidence>
<dbReference type="PROSITE" id="PS50937">
    <property type="entry name" value="HTH_MERR_2"/>
    <property type="match status" value="1"/>
</dbReference>
<dbReference type="GO" id="GO:0003700">
    <property type="term" value="F:DNA-binding transcription factor activity"/>
    <property type="evidence" value="ECO:0007669"/>
    <property type="project" value="InterPro"/>
</dbReference>
<keyword evidence="2" id="KW-0001">2Fe-2S</keyword>
<evidence type="ECO:0000256" key="3">
    <source>
        <dbReference type="ARBA" id="ARBA00022723"/>
    </source>
</evidence>
<dbReference type="Gene3D" id="1.10.1660.10">
    <property type="match status" value="1"/>
</dbReference>
<evidence type="ECO:0000256" key="9">
    <source>
        <dbReference type="SAM" id="MobiDB-lite"/>
    </source>
</evidence>
<dbReference type="Pfam" id="PF00376">
    <property type="entry name" value="MerR"/>
    <property type="match status" value="1"/>
</dbReference>
<dbReference type="InterPro" id="IPR015358">
    <property type="entry name" value="Tscrpt_reg_MerR_DNA-bd"/>
</dbReference>
<dbReference type="InterPro" id="IPR047057">
    <property type="entry name" value="MerR_fam"/>
</dbReference>
<keyword evidence="3" id="KW-0479">Metal-binding</keyword>
<dbReference type="CDD" id="cd01110">
    <property type="entry name" value="HTH_SoxR"/>
    <property type="match status" value="1"/>
</dbReference>
<evidence type="ECO:0000259" key="10">
    <source>
        <dbReference type="PROSITE" id="PS50937"/>
    </source>
</evidence>
<keyword evidence="8" id="KW-0804">Transcription</keyword>
<dbReference type="NCBIfam" id="TIGR01950">
    <property type="entry name" value="SoxR"/>
    <property type="match status" value="1"/>
</dbReference>
<name>A0AAD0PFR9_PSEPU</name>
<evidence type="ECO:0000256" key="7">
    <source>
        <dbReference type="ARBA" id="ARBA00023125"/>
    </source>
</evidence>
<evidence type="ECO:0000256" key="1">
    <source>
        <dbReference type="ARBA" id="ARBA00014474"/>
    </source>
</evidence>
<dbReference type="PANTHER" id="PTHR30204:SF0">
    <property type="entry name" value="REDOX-SENSITIVE TRANSCRIPTIONAL ACTIVATOR SOXR"/>
    <property type="match status" value="1"/>
</dbReference>
<evidence type="ECO:0000256" key="6">
    <source>
        <dbReference type="ARBA" id="ARBA00023015"/>
    </source>
</evidence>
<evidence type="ECO:0000256" key="2">
    <source>
        <dbReference type="ARBA" id="ARBA00022714"/>
    </source>
</evidence>
<dbReference type="Pfam" id="PF09278">
    <property type="entry name" value="MerR-DNA-bind"/>
    <property type="match status" value="1"/>
</dbReference>
<dbReference type="Proteomes" id="UP000251617">
    <property type="component" value="Chromosome"/>
</dbReference>
<accession>A0AAD0PFR9</accession>
<protein>
    <recommendedName>
        <fullName evidence="1">Redox-sensitive transcriptional activator SoxR</fullName>
    </recommendedName>
</protein>
<feature type="region of interest" description="Disordered" evidence="9">
    <location>
        <begin position="138"/>
        <end position="163"/>
    </location>
</feature>
<dbReference type="InterPro" id="IPR010211">
    <property type="entry name" value="Redox-sen_tscrpt-act_SoxR"/>
</dbReference>
<keyword evidence="4" id="KW-0408">Iron</keyword>
<dbReference type="PROSITE" id="PS00552">
    <property type="entry name" value="HTH_MERR_1"/>
    <property type="match status" value="1"/>
</dbReference>
<keyword evidence="7" id="KW-0238">DNA-binding</keyword>
<feature type="domain" description="HTH merR-type" evidence="10">
    <location>
        <begin position="12"/>
        <end position="80"/>
    </location>
</feature>
<evidence type="ECO:0000313" key="11">
    <source>
        <dbReference type="EMBL" id="AXA25793.1"/>
    </source>
</evidence>
<dbReference type="PRINTS" id="PR00040">
    <property type="entry name" value="HTHMERR"/>
</dbReference>
<dbReference type="InterPro" id="IPR009061">
    <property type="entry name" value="DNA-bd_dom_put_sf"/>
</dbReference>
<organism evidence="11 12">
    <name type="scientific">Pseudomonas putida</name>
    <name type="common">Arthrobacter siderocapsulatus</name>
    <dbReference type="NCBI Taxonomy" id="303"/>
    <lineage>
        <taxon>Bacteria</taxon>
        <taxon>Pseudomonadati</taxon>
        <taxon>Pseudomonadota</taxon>
        <taxon>Gammaproteobacteria</taxon>
        <taxon>Pseudomonadales</taxon>
        <taxon>Pseudomonadaceae</taxon>
        <taxon>Pseudomonas</taxon>
    </lineage>
</organism>